<dbReference type="Proteomes" id="UP000001137">
    <property type="component" value="Chromosome"/>
</dbReference>
<gene>
    <name evidence="1" type="ordered locus">Cmaq_0730</name>
</gene>
<dbReference type="HOGENOM" id="CLU_3057345_0_0_2"/>
<name>A8MCR0_CALMQ</name>
<dbReference type="STRING" id="397948.Cmaq_0730"/>
<dbReference type="AlphaFoldDB" id="A8MCR0"/>
<reference evidence="1 2" key="1">
    <citation type="submission" date="2007-10" db="EMBL/GenBank/DDBJ databases">
        <title>Complete sequence of Caldivirga maquilingensis IC-167.</title>
        <authorList>
            <consortium name="US DOE Joint Genome Institute"/>
            <person name="Copeland A."/>
            <person name="Lucas S."/>
            <person name="Lapidus A."/>
            <person name="Barry K."/>
            <person name="Glavina del Rio T."/>
            <person name="Dalin E."/>
            <person name="Tice H."/>
            <person name="Pitluck S."/>
            <person name="Saunders E."/>
            <person name="Brettin T."/>
            <person name="Bruce D."/>
            <person name="Detter J.C."/>
            <person name="Han C."/>
            <person name="Schmutz J."/>
            <person name="Larimer F."/>
            <person name="Land M."/>
            <person name="Hauser L."/>
            <person name="Kyrpides N."/>
            <person name="Ivanova N."/>
            <person name="Biddle J.F."/>
            <person name="Zhang Z."/>
            <person name="Fitz-Gibbon S.T."/>
            <person name="Lowe T.M."/>
            <person name="Saltikov C."/>
            <person name="House C.H."/>
            <person name="Richardson P."/>
        </authorList>
    </citation>
    <scope>NUCLEOTIDE SEQUENCE [LARGE SCALE GENOMIC DNA]</scope>
    <source>
        <strain evidence="2">ATCC 700844 / DSM 13496 / JCM 10307 / IC-167</strain>
    </source>
</reference>
<dbReference type="GeneID" id="5709065"/>
<dbReference type="OrthoDB" id="3973at2157"/>
<keyword evidence="2" id="KW-1185">Reference proteome</keyword>
<dbReference type="KEGG" id="cma:Cmaq_0730"/>
<organism evidence="1 2">
    <name type="scientific">Caldivirga maquilingensis (strain ATCC 700844 / DSM 13496 / JCM 10307 / IC-167)</name>
    <dbReference type="NCBI Taxonomy" id="397948"/>
    <lineage>
        <taxon>Archaea</taxon>
        <taxon>Thermoproteota</taxon>
        <taxon>Thermoprotei</taxon>
        <taxon>Thermoproteales</taxon>
        <taxon>Thermoproteaceae</taxon>
        <taxon>Caldivirga</taxon>
    </lineage>
</organism>
<evidence type="ECO:0000313" key="2">
    <source>
        <dbReference type="Proteomes" id="UP000001137"/>
    </source>
</evidence>
<dbReference type="RefSeq" id="WP_012185786.1">
    <property type="nucleotide sequence ID" value="NC_009954.1"/>
</dbReference>
<dbReference type="eggNOG" id="arCOG07461">
    <property type="taxonomic scope" value="Archaea"/>
</dbReference>
<sequence length="62" mass="7049">MAIEYVCRWCGFILYKGDKPKSAEDVARYWGGKCPRCLSPISKIPHKIEVLPVRKANQIGEV</sequence>
<dbReference type="EMBL" id="CP000852">
    <property type="protein sequence ID" value="ABW01566.1"/>
    <property type="molecule type" value="Genomic_DNA"/>
</dbReference>
<protein>
    <submittedName>
        <fullName evidence="1">Uncharacterized protein</fullName>
    </submittedName>
</protein>
<evidence type="ECO:0000313" key="1">
    <source>
        <dbReference type="EMBL" id="ABW01566.1"/>
    </source>
</evidence>
<proteinExistence type="predicted"/>
<accession>A8MCR0</accession>